<dbReference type="CDD" id="cd04301">
    <property type="entry name" value="NAT_SF"/>
    <property type="match status" value="1"/>
</dbReference>
<dbReference type="Gene3D" id="3.40.630.30">
    <property type="match status" value="1"/>
</dbReference>
<protein>
    <submittedName>
        <fullName evidence="4">GNAT family N-acetyltransferase</fullName>
    </submittedName>
</protein>
<name>A0A6I6FG67_9CLOT</name>
<dbReference type="AlphaFoldDB" id="A0A6I6FG67"/>
<dbReference type="Pfam" id="PF13673">
    <property type="entry name" value="Acetyltransf_10"/>
    <property type="match status" value="1"/>
</dbReference>
<dbReference type="InterPro" id="IPR016181">
    <property type="entry name" value="Acyl_CoA_acyltransferase"/>
</dbReference>
<evidence type="ECO:0000256" key="1">
    <source>
        <dbReference type="ARBA" id="ARBA00022679"/>
    </source>
</evidence>
<evidence type="ECO:0000313" key="4">
    <source>
        <dbReference type="EMBL" id="QGU96825.1"/>
    </source>
</evidence>
<keyword evidence="5" id="KW-1185">Reference proteome</keyword>
<sequence length="140" mass="16082">MNYIFKKNCEDVDWNGVHGLLKRAGMAHPPAELIEKAFKNSYSVVFVYDDKRLIGTGRALSDGAYQAAVYDIAVEPSYQGKGLGRDIIDRLYDDIKECNIILYSRPGAEKFYEKFNFRRMLTGMALFKNKQSMMERGFTE</sequence>
<dbReference type="SUPFAM" id="SSF55729">
    <property type="entry name" value="Acyl-CoA N-acyltransferases (Nat)"/>
    <property type="match status" value="1"/>
</dbReference>
<evidence type="ECO:0000313" key="5">
    <source>
        <dbReference type="Proteomes" id="UP000422764"/>
    </source>
</evidence>
<dbReference type="InterPro" id="IPR045039">
    <property type="entry name" value="NSI-like"/>
</dbReference>
<keyword evidence="2" id="KW-0012">Acyltransferase</keyword>
<dbReference type="Proteomes" id="UP000422764">
    <property type="component" value="Chromosome"/>
</dbReference>
<dbReference type="PANTHER" id="PTHR43626">
    <property type="entry name" value="ACYL-COA N-ACYLTRANSFERASE"/>
    <property type="match status" value="1"/>
</dbReference>
<dbReference type="PANTHER" id="PTHR43626:SF4">
    <property type="entry name" value="GCN5-RELATED N-ACETYLTRANSFERASE 2, CHLOROPLASTIC"/>
    <property type="match status" value="1"/>
</dbReference>
<evidence type="ECO:0000256" key="2">
    <source>
        <dbReference type="ARBA" id="ARBA00023315"/>
    </source>
</evidence>
<dbReference type="GO" id="GO:0008080">
    <property type="term" value="F:N-acetyltransferase activity"/>
    <property type="evidence" value="ECO:0007669"/>
    <property type="project" value="InterPro"/>
</dbReference>
<gene>
    <name evidence="4" type="ORF">GOM49_09720</name>
</gene>
<dbReference type="PROSITE" id="PS51186">
    <property type="entry name" value="GNAT"/>
    <property type="match status" value="1"/>
</dbReference>
<proteinExistence type="predicted"/>
<keyword evidence="1 4" id="KW-0808">Transferase</keyword>
<dbReference type="GO" id="GO:0005737">
    <property type="term" value="C:cytoplasm"/>
    <property type="evidence" value="ECO:0007669"/>
    <property type="project" value="TreeGrafter"/>
</dbReference>
<organism evidence="4 5">
    <name type="scientific">Clostridium bovifaecis</name>
    <dbReference type="NCBI Taxonomy" id="2184719"/>
    <lineage>
        <taxon>Bacteria</taxon>
        <taxon>Bacillati</taxon>
        <taxon>Bacillota</taxon>
        <taxon>Clostridia</taxon>
        <taxon>Eubacteriales</taxon>
        <taxon>Clostridiaceae</taxon>
        <taxon>Clostridium</taxon>
    </lineage>
</organism>
<dbReference type="EMBL" id="CP046522">
    <property type="protein sequence ID" value="QGU96825.1"/>
    <property type="molecule type" value="Genomic_DNA"/>
</dbReference>
<evidence type="ECO:0000259" key="3">
    <source>
        <dbReference type="PROSITE" id="PS51186"/>
    </source>
</evidence>
<feature type="domain" description="N-acetyltransferase" evidence="3">
    <location>
        <begin position="4"/>
        <end position="140"/>
    </location>
</feature>
<accession>A0A6I6FG67</accession>
<dbReference type="InterPro" id="IPR000182">
    <property type="entry name" value="GNAT_dom"/>
</dbReference>
<reference evidence="4 5" key="1">
    <citation type="submission" date="2019-12" db="EMBL/GenBank/DDBJ databases">
        <title>Genome sequenceing of Clostridium bovifaecis.</title>
        <authorList>
            <person name="Yao Y."/>
        </authorList>
    </citation>
    <scope>NUCLEOTIDE SEQUENCE [LARGE SCALE GENOMIC DNA]</scope>
    <source>
        <strain evidence="4 5">BXX</strain>
    </source>
</reference>